<reference evidence="9 10" key="1">
    <citation type="submission" date="2018-05" db="EMBL/GenBank/DDBJ databases">
        <title>Marinifilum breve JC075T sp. nov., a marine bacterium isolated from Yongle Blue Hole in the South China Sea.</title>
        <authorList>
            <person name="Fu T."/>
        </authorList>
    </citation>
    <scope>NUCLEOTIDE SEQUENCE [LARGE SCALE GENOMIC DNA]</scope>
    <source>
        <strain evidence="9 10">JC075</strain>
    </source>
</reference>
<feature type="signal peptide" evidence="6">
    <location>
        <begin position="1"/>
        <end position="21"/>
    </location>
</feature>
<evidence type="ECO:0000256" key="5">
    <source>
        <dbReference type="ARBA" id="ARBA00023237"/>
    </source>
</evidence>
<dbReference type="OrthoDB" id="630434at2"/>
<dbReference type="CDD" id="cd08977">
    <property type="entry name" value="SusD"/>
    <property type="match status" value="1"/>
</dbReference>
<dbReference type="InterPro" id="IPR033985">
    <property type="entry name" value="SusD-like_N"/>
</dbReference>
<evidence type="ECO:0000259" key="7">
    <source>
        <dbReference type="Pfam" id="PF07980"/>
    </source>
</evidence>
<dbReference type="AlphaFoldDB" id="A0A2V4A3Y2"/>
<evidence type="ECO:0000256" key="6">
    <source>
        <dbReference type="SAM" id="SignalP"/>
    </source>
</evidence>
<dbReference type="GO" id="GO:0009279">
    <property type="term" value="C:cell outer membrane"/>
    <property type="evidence" value="ECO:0007669"/>
    <property type="project" value="UniProtKB-SubCell"/>
</dbReference>
<dbReference type="InterPro" id="IPR011990">
    <property type="entry name" value="TPR-like_helical_dom_sf"/>
</dbReference>
<evidence type="ECO:0000256" key="3">
    <source>
        <dbReference type="ARBA" id="ARBA00022729"/>
    </source>
</evidence>
<sequence>MRKFNKYLFLLLAVVSFSACDDYLDVKPKDRVIPTTGEDFRDLLSSAYNALPADKAKLAFRTDEVKLNESRYDLSNVKDIYMWNDANPADNTITYTYDIFYKVIMYANHVIAEGDGATEATQEEIDQILGEAYLLRAYIHFNLVNMFGKPYQKASAATDRGIPLSLTIDTEAEYIPNTVAEVYEQIQSDIADGLSKLKVDTYETGLNYRFSKVAALAFQSRVYLYMAEYAKAQESALEALKLKSDLQDLVADNSKAPHMYDAVESILAMDANVNSDLRSATYISEEMKAAFDQSNDLRFALYFEADGEEFAINKGIELASKCTFRTAELYLILAECKARLDELDDAKDYLNQLKAKRLTTDFYTTEETRINALNKADLIAEIAAERFRELAFEGHRWFDLRRTTQEEIVHTYKGESATLIKNDPRYTLRFPQEAIDNNPNLRD</sequence>
<dbReference type="SUPFAM" id="SSF48452">
    <property type="entry name" value="TPR-like"/>
    <property type="match status" value="1"/>
</dbReference>
<keyword evidence="5" id="KW-0998">Cell outer membrane</keyword>
<evidence type="ECO:0000313" key="9">
    <source>
        <dbReference type="EMBL" id="PXY02060.1"/>
    </source>
</evidence>
<keyword evidence="4" id="KW-0472">Membrane</keyword>
<dbReference type="Pfam" id="PF14322">
    <property type="entry name" value="SusD-like_3"/>
    <property type="match status" value="1"/>
</dbReference>
<name>A0A2V4A3Y2_9BACT</name>
<comment type="subcellular location">
    <subcellularLocation>
        <location evidence="1">Cell outer membrane</location>
    </subcellularLocation>
</comment>
<accession>A0A2V4A3Y2</accession>
<feature type="chain" id="PRO_5015941732" evidence="6">
    <location>
        <begin position="22"/>
        <end position="443"/>
    </location>
</feature>
<keyword evidence="10" id="KW-1185">Reference proteome</keyword>
<dbReference type="PROSITE" id="PS51257">
    <property type="entry name" value="PROKAR_LIPOPROTEIN"/>
    <property type="match status" value="1"/>
</dbReference>
<dbReference type="InterPro" id="IPR012944">
    <property type="entry name" value="SusD_RagB_dom"/>
</dbReference>
<organism evidence="9 10">
    <name type="scientific">Marinifilum breve</name>
    <dbReference type="NCBI Taxonomy" id="2184082"/>
    <lineage>
        <taxon>Bacteria</taxon>
        <taxon>Pseudomonadati</taxon>
        <taxon>Bacteroidota</taxon>
        <taxon>Bacteroidia</taxon>
        <taxon>Marinilabiliales</taxon>
        <taxon>Marinifilaceae</taxon>
    </lineage>
</organism>
<dbReference type="Pfam" id="PF07980">
    <property type="entry name" value="SusD_RagB"/>
    <property type="match status" value="1"/>
</dbReference>
<keyword evidence="3 6" id="KW-0732">Signal</keyword>
<feature type="domain" description="SusD-like N-terminal" evidence="8">
    <location>
        <begin position="22"/>
        <end position="224"/>
    </location>
</feature>
<feature type="domain" description="RagB/SusD" evidence="7">
    <location>
        <begin position="323"/>
        <end position="439"/>
    </location>
</feature>
<proteinExistence type="inferred from homology"/>
<gene>
    <name evidence="9" type="ORF">DF185_05295</name>
</gene>
<dbReference type="EMBL" id="QFLI01000002">
    <property type="protein sequence ID" value="PXY02060.1"/>
    <property type="molecule type" value="Genomic_DNA"/>
</dbReference>
<protein>
    <submittedName>
        <fullName evidence="9">RagB/SusD family nutrient uptake outer membrane protein</fullName>
    </submittedName>
</protein>
<evidence type="ECO:0000259" key="8">
    <source>
        <dbReference type="Pfam" id="PF14322"/>
    </source>
</evidence>
<dbReference type="Proteomes" id="UP000248079">
    <property type="component" value="Unassembled WGS sequence"/>
</dbReference>
<evidence type="ECO:0000313" key="10">
    <source>
        <dbReference type="Proteomes" id="UP000248079"/>
    </source>
</evidence>
<comment type="similarity">
    <text evidence="2">Belongs to the SusD family.</text>
</comment>
<evidence type="ECO:0000256" key="1">
    <source>
        <dbReference type="ARBA" id="ARBA00004442"/>
    </source>
</evidence>
<dbReference type="Gene3D" id="1.25.40.390">
    <property type="match status" value="1"/>
</dbReference>
<evidence type="ECO:0000256" key="4">
    <source>
        <dbReference type="ARBA" id="ARBA00023136"/>
    </source>
</evidence>
<comment type="caution">
    <text evidence="9">The sequence shown here is derived from an EMBL/GenBank/DDBJ whole genome shotgun (WGS) entry which is preliminary data.</text>
</comment>
<dbReference type="RefSeq" id="WP_110359694.1">
    <property type="nucleotide sequence ID" value="NZ_QFLI01000002.1"/>
</dbReference>
<evidence type="ECO:0000256" key="2">
    <source>
        <dbReference type="ARBA" id="ARBA00006275"/>
    </source>
</evidence>